<reference evidence="4" key="1">
    <citation type="journal article" date="2013" name="Nat. Genet.">
        <title>The wheat powdery mildew genome shows the unique evolution of an obligate biotroph.</title>
        <authorList>
            <person name="Wicker T."/>
            <person name="Oberhaensli S."/>
            <person name="Parlange F."/>
            <person name="Buchmann J.P."/>
            <person name="Shatalina M."/>
            <person name="Roffler S."/>
            <person name="Ben-David R."/>
            <person name="Dolezel J."/>
            <person name="Simkova H."/>
            <person name="Schulze-Lefert P."/>
            <person name="Spanu P.D."/>
            <person name="Bruggmann R."/>
            <person name="Amselem J."/>
            <person name="Quesneville H."/>
            <person name="Ver Loren van Themaat E."/>
            <person name="Paape T."/>
            <person name="Shimizu K.K."/>
            <person name="Keller B."/>
        </authorList>
    </citation>
    <scope>NUCLEOTIDE SEQUENCE [LARGE SCALE GENOMIC DNA]</scope>
    <source>
        <strain evidence="4">96224</strain>
    </source>
</reference>
<proteinExistence type="predicted"/>
<dbReference type="EMBL" id="UIGY01000069">
    <property type="protein sequence ID" value="SUZ10027.1"/>
    <property type="molecule type" value="Genomic_DNA"/>
</dbReference>
<feature type="coiled-coil region" evidence="1">
    <location>
        <begin position="590"/>
        <end position="667"/>
    </location>
</feature>
<evidence type="ECO:0000313" key="4">
    <source>
        <dbReference type="Proteomes" id="UP000053110"/>
    </source>
</evidence>
<dbReference type="Proteomes" id="UP000053110">
    <property type="component" value="Unassembled WGS sequence"/>
</dbReference>
<protein>
    <submittedName>
        <fullName evidence="3">BgtE-10139</fullName>
    </submittedName>
    <submittedName>
        <fullName evidence="2">Putative secreted effector protein</fullName>
    </submittedName>
</protein>
<evidence type="ECO:0000256" key="1">
    <source>
        <dbReference type="SAM" id="Coils"/>
    </source>
</evidence>
<dbReference type="HOGENOM" id="CLU_313740_0_0_1"/>
<evidence type="ECO:0000313" key="2">
    <source>
        <dbReference type="EMBL" id="EPQ65056.1"/>
    </source>
</evidence>
<organism evidence="3">
    <name type="scientific">Blumeria graminis f. sp. tritici 96224</name>
    <dbReference type="NCBI Taxonomy" id="1268274"/>
    <lineage>
        <taxon>Eukaryota</taxon>
        <taxon>Fungi</taxon>
        <taxon>Dikarya</taxon>
        <taxon>Ascomycota</taxon>
        <taxon>Pezizomycotina</taxon>
        <taxon>Leotiomycetes</taxon>
        <taxon>Erysiphales</taxon>
        <taxon>Erysiphaceae</taxon>
        <taxon>Blumeria</taxon>
    </lineage>
</organism>
<feature type="coiled-coil region" evidence="1">
    <location>
        <begin position="440"/>
        <end position="470"/>
    </location>
</feature>
<dbReference type="OrthoDB" id="10324814at2759"/>
<gene>
    <name evidence="2" type="ORF">BGT96224_E10139</name>
    <name evidence="3" type="ORF">BGT96224V2_LOCUS3191</name>
</gene>
<dbReference type="EMBL" id="KE375042">
    <property type="protein sequence ID" value="EPQ65056.1"/>
    <property type="molecule type" value="Genomic_DNA"/>
</dbReference>
<reference evidence="3" key="3">
    <citation type="submission" date="2018-07" db="EMBL/GenBank/DDBJ databases">
        <authorList>
            <person name="Quirk P.G."/>
            <person name="Krulwich T.A."/>
        </authorList>
    </citation>
    <scope>NUCLEOTIDE SEQUENCE</scope>
    <source>
        <strain evidence="3">96224</strain>
    </source>
</reference>
<name>A0A061HGX0_BLUGR</name>
<sequence>MSTVVNAVADLLQTVAAGQALVNNIAPTTSVADFYSIRLELGNNQDASGNPPSVILTDFSNAQFYGVFEGSSQNPSEQCRNYEDLPTRLDGRSPALFNGLQYGEAPVQTFTTKEQYKLKSIDFQAGSNSICVSNIIVKGSKTQSRKDEVFIPIGDLGFLCGRKWNWGTIFGGVRQRCIWLGGQASRSNTTIESLHLDMENIARIFNSDKNEELKKTKLEDVCRLFSDSAGLIPNRNSCKPSIMRNSNPKNITISTVPMIHISSSQFLSGSIPTENFLGAGFVTTDNKIFDSQTKKFSDLTDEIFETDPLDLPDEAYSEIYPGNTEEQILAPDITMSSDTQEDEKQDGEKLVGQDLFLGQSLPIDQMLASEMIAEQTRVEEAIEDEIVNQLIVENLKIDAETESEIPTEAEILNEDITPTEEILPQSELLEEAISEDRSIVEEVSTQNERLTEEISAVDELIAESEALKEELIIEKMVKDAIEENVIADEIFAENATQNDKPLVEELLAENDELAEKISVAEEIIAQNLAVTEDLAIDQLLNEAPVESELEEAAIVTDELLIENEKLTEDILLAEELIAGNDAITEELASEKILEEELAEKKLLAEEIIAENEAITEELNGEQLPYQSSADSEVEEMAIVADELLTENENLQEDISVAEELIAKNEAITEELVIDQMLQSISSENLSPGEEFIANIEAQETAIAVENLDAENERLAEDISVAKEIIAENRETTEELAEKMVEISVEETLSDGRLADAMSENEVFMDDGSSEMFPSGESFKESEEFGGIFEDEALAENEEIDDGIPEDNLAQDEVFEKMLESEDFPEDDIFDDFMDEQGATDNEFYQEIGEEGAQASEPYMEEGYEVISKNVADEELRDDWEDLSDLEGFGRKPRYSNLRVETCQATTDGVSPDCTLDKVVTADKLPVVPKLRTS</sequence>
<accession>A0A061HGX0</accession>
<reference evidence="2" key="2">
    <citation type="submission" date="2013-01" db="EMBL/GenBank/DDBJ databases">
        <title>The wheat powdery mildew genome reveals unique evolution of an obligate biotroph.</title>
        <authorList>
            <person name="Oberhaensli S."/>
            <person name="Wicker T."/>
            <person name="Keller B."/>
        </authorList>
    </citation>
    <scope>NUCLEOTIDE SEQUENCE</scope>
    <source>
        <strain evidence="2">96224</strain>
    </source>
</reference>
<feature type="coiled-coil region" evidence="1">
    <location>
        <begin position="697"/>
        <end position="741"/>
    </location>
</feature>
<keyword evidence="1" id="KW-0175">Coiled coil</keyword>
<dbReference type="AlphaFoldDB" id="A0A061HGX0"/>
<evidence type="ECO:0000313" key="3">
    <source>
        <dbReference type="EMBL" id="SUZ10027.1"/>
    </source>
</evidence>